<dbReference type="RefSeq" id="WP_036077932.1">
    <property type="nucleotide sequence ID" value="NZ_AVCW01000008.1"/>
</dbReference>
<accession>A0ABR4XZ38</accession>
<evidence type="ECO:0008006" key="4">
    <source>
        <dbReference type="Google" id="ProtNLM"/>
    </source>
</evidence>
<evidence type="ECO:0000256" key="1">
    <source>
        <dbReference type="SAM" id="Phobius"/>
    </source>
</evidence>
<dbReference type="Proteomes" id="UP000030487">
    <property type="component" value="Unassembled WGS sequence"/>
</dbReference>
<keyword evidence="3" id="KW-1185">Reference proteome</keyword>
<feature type="transmembrane region" description="Helical" evidence="1">
    <location>
        <begin position="40"/>
        <end position="59"/>
    </location>
</feature>
<name>A0ABR4XZ38_9BACI</name>
<gene>
    <name evidence="2" type="ORF">CD31_12680</name>
</gene>
<dbReference type="EMBL" id="JPVR01000074">
    <property type="protein sequence ID" value="KGR85266.1"/>
    <property type="molecule type" value="Genomic_DNA"/>
</dbReference>
<organism evidence="2 3">
    <name type="scientific">Lysinibacillus boronitolerans JCM 21713 = 10a = NBRC 103108</name>
    <dbReference type="NCBI Taxonomy" id="1294264"/>
    <lineage>
        <taxon>Bacteria</taxon>
        <taxon>Bacillati</taxon>
        <taxon>Bacillota</taxon>
        <taxon>Bacilli</taxon>
        <taxon>Bacillales</taxon>
        <taxon>Bacillaceae</taxon>
        <taxon>Lysinibacillus</taxon>
    </lineage>
</organism>
<keyword evidence="1" id="KW-1133">Transmembrane helix</keyword>
<keyword evidence="1" id="KW-0472">Membrane</keyword>
<reference evidence="2 3" key="1">
    <citation type="submission" date="2014-02" db="EMBL/GenBank/DDBJ databases">
        <title>Draft genome sequence of Lysinibacillus boronitolerans NBRC 103108.</title>
        <authorList>
            <person name="Zhang F."/>
            <person name="Wang G."/>
            <person name="Zhang L."/>
        </authorList>
    </citation>
    <scope>NUCLEOTIDE SEQUENCE [LARGE SCALE GENOMIC DNA]</scope>
    <source>
        <strain evidence="2 3">NBRC 103108</strain>
    </source>
</reference>
<evidence type="ECO:0000313" key="3">
    <source>
        <dbReference type="Proteomes" id="UP000030487"/>
    </source>
</evidence>
<sequence length="250" mass="27983">MNFDKIKEAVNTIEMPKTMKNRVKKNCNIIEKKKNFKRRISVACAFGFLLLIMIGIPFFNNNGNFQVANFTITAYALSDDGNQPNTKLSSDKATFELSTEARGSTTDITGDAANFIFTKLMLNISGEHIDSITYTISKGKFIEDVTLTAKEYADKDWLLSKKIFMIGSSPGSDIYDGTKEIGNTYTVKYNEQDKYKYSIAIPHDGNLVIDDDIIIKVIVKYTDGSSEQQEIVVTQESNSIKSNSISLKLN</sequence>
<comment type="caution">
    <text evidence="2">The sequence shown here is derived from an EMBL/GenBank/DDBJ whole genome shotgun (WGS) entry which is preliminary data.</text>
</comment>
<proteinExistence type="predicted"/>
<evidence type="ECO:0000313" key="2">
    <source>
        <dbReference type="EMBL" id="KGR85266.1"/>
    </source>
</evidence>
<keyword evidence="1" id="KW-0812">Transmembrane</keyword>
<protein>
    <recommendedName>
        <fullName evidence="4">DUF4179 domain-containing protein</fullName>
    </recommendedName>
</protein>